<proteinExistence type="predicted"/>
<sequence>MREVAFIKQNKEKWLGIEQVIAGKVKKNPDDLSSLYINLVNDLSFAQTYYPKSKTTVYLNNLSSLIFQRIYKTKRTEQNRLFEFFKTEVPLLVHHYRRYLFYAFGFFILFALIGFISAYYDKEFVRIILGDEYVNKTIENIEKGNAVGVYQQGSNWGSAIAIIFNNLKVGAVLFIYGVFGGVGTLYALLQNSIMLGAFQYFFHEHGALKESASGIWLHGVFEIFSMVVEAMAGLILGASILFPKTYSRFNSFKLGFKDAFKIFLSTVPFTIVAGIIEGYVTRYALVMPGIINGILIFGTLSLIGYYYFIYPYLVAKKSKIHDAILSETGLRPIH</sequence>
<feature type="transmembrane region" description="Helical" evidence="1">
    <location>
        <begin position="99"/>
        <end position="120"/>
    </location>
</feature>
<dbReference type="KEGG" id="ccas:EIB73_08770"/>
<keyword evidence="1" id="KW-0472">Membrane</keyword>
<keyword evidence="3" id="KW-1185">Reference proteome</keyword>
<evidence type="ECO:0000256" key="1">
    <source>
        <dbReference type="SAM" id="Phobius"/>
    </source>
</evidence>
<feature type="transmembrane region" description="Helical" evidence="1">
    <location>
        <begin position="286"/>
        <end position="309"/>
    </location>
</feature>
<dbReference type="OrthoDB" id="9800053at2"/>
<protein>
    <submittedName>
        <fullName evidence="2">Stage II sporulation protein M</fullName>
    </submittedName>
</protein>
<dbReference type="AlphaFoldDB" id="A0A3G8XSQ8"/>
<feature type="transmembrane region" description="Helical" evidence="1">
    <location>
        <begin position="215"/>
        <end position="242"/>
    </location>
</feature>
<evidence type="ECO:0000313" key="3">
    <source>
        <dbReference type="Proteomes" id="UP000270185"/>
    </source>
</evidence>
<evidence type="ECO:0000313" key="2">
    <source>
        <dbReference type="EMBL" id="AZI33264.1"/>
    </source>
</evidence>
<organism evidence="2 3">
    <name type="scientific">Kaistella carnis</name>
    <dbReference type="NCBI Taxonomy" id="1241979"/>
    <lineage>
        <taxon>Bacteria</taxon>
        <taxon>Pseudomonadati</taxon>
        <taxon>Bacteroidota</taxon>
        <taxon>Flavobacteriia</taxon>
        <taxon>Flavobacteriales</taxon>
        <taxon>Weeksellaceae</taxon>
        <taxon>Chryseobacterium group</taxon>
        <taxon>Kaistella</taxon>
    </lineage>
</organism>
<name>A0A3G8XSQ8_9FLAO</name>
<keyword evidence="1" id="KW-1133">Transmembrane helix</keyword>
<accession>A0A3G8XSQ8</accession>
<dbReference type="Proteomes" id="UP000270185">
    <property type="component" value="Chromosome"/>
</dbReference>
<keyword evidence="1" id="KW-0812">Transmembrane</keyword>
<dbReference type="Pfam" id="PF01944">
    <property type="entry name" value="SpoIIM"/>
    <property type="match status" value="1"/>
</dbReference>
<gene>
    <name evidence="2" type="ORF">EIB73_08770</name>
</gene>
<dbReference type="PANTHER" id="PTHR35337">
    <property type="entry name" value="SLR1478 PROTEIN"/>
    <property type="match status" value="1"/>
</dbReference>
<feature type="transmembrane region" description="Helical" evidence="1">
    <location>
        <begin position="262"/>
        <end position="280"/>
    </location>
</feature>
<dbReference type="InterPro" id="IPR002798">
    <property type="entry name" value="SpoIIM-like"/>
</dbReference>
<reference evidence="3" key="1">
    <citation type="submission" date="2018-11" db="EMBL/GenBank/DDBJ databases">
        <title>Proposal to divide the Flavobacteriaceae and reorganize its genera based on Amino Acid Identity values calculated from whole genome sequences.</title>
        <authorList>
            <person name="Nicholson A.C."/>
            <person name="Gulvik C.A."/>
            <person name="Whitney A.M."/>
            <person name="Humrighouse B.W."/>
            <person name="Bell M."/>
            <person name="Holmes B."/>
            <person name="Steigerwalt A.G."/>
            <person name="Villarma A."/>
            <person name="Sheth M."/>
            <person name="Batra D."/>
            <person name="Pryor J."/>
            <person name="Bernardet J.-F."/>
            <person name="Hugo C."/>
            <person name="Kampfer P."/>
            <person name="Newman J.D."/>
            <person name="McQuiston J.R."/>
        </authorList>
    </citation>
    <scope>NUCLEOTIDE SEQUENCE [LARGE SCALE GENOMIC DNA]</scope>
    <source>
        <strain evidence="3">G0081</strain>
    </source>
</reference>
<dbReference type="EMBL" id="CP034159">
    <property type="protein sequence ID" value="AZI33264.1"/>
    <property type="molecule type" value="Genomic_DNA"/>
</dbReference>
<dbReference type="RefSeq" id="WP_125024568.1">
    <property type="nucleotide sequence ID" value="NZ_CP034159.1"/>
</dbReference>
<dbReference type="PANTHER" id="PTHR35337:SF1">
    <property type="entry name" value="SLR1478 PROTEIN"/>
    <property type="match status" value="1"/>
</dbReference>